<evidence type="ECO:0008006" key="5">
    <source>
        <dbReference type="Google" id="ProtNLM"/>
    </source>
</evidence>
<proteinExistence type="predicted"/>
<evidence type="ECO:0000313" key="4">
    <source>
        <dbReference type="Proteomes" id="UP000724874"/>
    </source>
</evidence>
<evidence type="ECO:0000256" key="2">
    <source>
        <dbReference type="SAM" id="MobiDB-lite"/>
    </source>
</evidence>
<accession>A0A9P5NT57</accession>
<keyword evidence="4" id="KW-1185">Reference proteome</keyword>
<sequence length="543" mass="61795">MDGPESWLHDEVRRLERENKALRKENEDLAEEILDSQEEMQEKINAYDEILHKISYLRKPFSQPPPEILHMIFERTIPPYFIIDSSASLCLNPIWVQVQQQKKSIVEVCRAWHDVALPFLWEDVVILRVYELSNLLSVLKDDSLKLRRLIRRVEIHCFIPLWYEEHFARQLQLLFATCPRISSCSFLSQCPPPPKLLPTALGNASNITSLVLSHDNPIDIIGPLLILLSPYLVSLSFHISASVIPSISDLPRCHLLHLRDLTIWVSHASAGNLSSLAVGRWLEIPSIIQLTFGLRSESWSDDVSTGCLSLFCKEYGSAVRFLQIQTRMLKGNYIGAQSLLDLCPAIEHFVVHPNIIGDFSSLTHKKIKWIDIWFNDEPLTASKRDLGHKLPRANFPALQAVRFLQHTDALPYNLPLLIPPGLVRTAEDTFSFQFLDFEMRHDYEQVHFVQPDWVAAVGSKPYEGGIYSDEDDMQEDEHSTEGESSFESSEDESENGAGDERNDSDTDSSSADSESGSDLINSITDFEPEMDALETDTSLFDEY</sequence>
<dbReference type="EMBL" id="JADNYJ010000033">
    <property type="protein sequence ID" value="KAF8902895.1"/>
    <property type="molecule type" value="Genomic_DNA"/>
</dbReference>
<feature type="coiled-coil region" evidence="1">
    <location>
        <begin position="5"/>
        <end position="46"/>
    </location>
</feature>
<protein>
    <recommendedName>
        <fullName evidence="5">F-box domain-containing protein</fullName>
    </recommendedName>
</protein>
<gene>
    <name evidence="3" type="ORF">CPB84DRAFT_817629</name>
</gene>
<comment type="caution">
    <text evidence="3">The sequence shown here is derived from an EMBL/GenBank/DDBJ whole genome shotgun (WGS) entry which is preliminary data.</text>
</comment>
<dbReference type="Proteomes" id="UP000724874">
    <property type="component" value="Unassembled WGS sequence"/>
</dbReference>
<evidence type="ECO:0000256" key="1">
    <source>
        <dbReference type="SAM" id="Coils"/>
    </source>
</evidence>
<evidence type="ECO:0000313" key="3">
    <source>
        <dbReference type="EMBL" id="KAF8902895.1"/>
    </source>
</evidence>
<dbReference type="AlphaFoldDB" id="A0A9P5NT57"/>
<reference evidence="3" key="1">
    <citation type="submission" date="2020-11" db="EMBL/GenBank/DDBJ databases">
        <authorList>
            <consortium name="DOE Joint Genome Institute"/>
            <person name="Ahrendt S."/>
            <person name="Riley R."/>
            <person name="Andreopoulos W."/>
            <person name="LaButti K."/>
            <person name="Pangilinan J."/>
            <person name="Ruiz-duenas F.J."/>
            <person name="Barrasa J.M."/>
            <person name="Sanchez-Garcia M."/>
            <person name="Camarero S."/>
            <person name="Miyauchi S."/>
            <person name="Serrano A."/>
            <person name="Linde D."/>
            <person name="Babiker R."/>
            <person name="Drula E."/>
            <person name="Ayuso-Fernandez I."/>
            <person name="Pacheco R."/>
            <person name="Padilla G."/>
            <person name="Ferreira P."/>
            <person name="Barriuso J."/>
            <person name="Kellner H."/>
            <person name="Castanera R."/>
            <person name="Alfaro M."/>
            <person name="Ramirez L."/>
            <person name="Pisabarro A.G."/>
            <person name="Kuo A."/>
            <person name="Tritt A."/>
            <person name="Lipzen A."/>
            <person name="He G."/>
            <person name="Yan M."/>
            <person name="Ng V."/>
            <person name="Cullen D."/>
            <person name="Martin F."/>
            <person name="Rosso M.-N."/>
            <person name="Henrissat B."/>
            <person name="Hibbett D."/>
            <person name="Martinez A.T."/>
            <person name="Grigoriev I.V."/>
        </authorList>
    </citation>
    <scope>NUCLEOTIDE SEQUENCE</scope>
    <source>
        <strain evidence="3">AH 44721</strain>
    </source>
</reference>
<feature type="compositionally biased region" description="Acidic residues" evidence="2">
    <location>
        <begin position="526"/>
        <end position="543"/>
    </location>
</feature>
<keyword evidence="1" id="KW-0175">Coiled coil</keyword>
<organism evidence="3 4">
    <name type="scientific">Gymnopilus junonius</name>
    <name type="common">Spectacular rustgill mushroom</name>
    <name type="synonym">Gymnopilus spectabilis subsp. junonius</name>
    <dbReference type="NCBI Taxonomy" id="109634"/>
    <lineage>
        <taxon>Eukaryota</taxon>
        <taxon>Fungi</taxon>
        <taxon>Dikarya</taxon>
        <taxon>Basidiomycota</taxon>
        <taxon>Agaricomycotina</taxon>
        <taxon>Agaricomycetes</taxon>
        <taxon>Agaricomycetidae</taxon>
        <taxon>Agaricales</taxon>
        <taxon>Agaricineae</taxon>
        <taxon>Hymenogastraceae</taxon>
        <taxon>Gymnopilus</taxon>
    </lineage>
</organism>
<feature type="compositionally biased region" description="Low complexity" evidence="2">
    <location>
        <begin position="507"/>
        <end position="518"/>
    </location>
</feature>
<feature type="region of interest" description="Disordered" evidence="2">
    <location>
        <begin position="464"/>
        <end position="543"/>
    </location>
</feature>
<dbReference type="OrthoDB" id="3258555at2759"/>
<name>A0A9P5NT57_GYMJU</name>